<evidence type="ECO:0000256" key="7">
    <source>
        <dbReference type="ARBA" id="ARBA00022723"/>
    </source>
</evidence>
<dbReference type="SMART" id="SM00644">
    <property type="entry name" value="Ami_2"/>
    <property type="match status" value="1"/>
</dbReference>
<organism evidence="14 15">
    <name type="scientific">Mariprofundus micogutta</name>
    <dbReference type="NCBI Taxonomy" id="1921010"/>
    <lineage>
        <taxon>Bacteria</taxon>
        <taxon>Pseudomonadati</taxon>
        <taxon>Pseudomonadota</taxon>
        <taxon>Candidatius Mariprofundia</taxon>
        <taxon>Mariprofundales</taxon>
        <taxon>Mariprofundaceae</taxon>
        <taxon>Mariprofundus</taxon>
    </lineage>
</organism>
<dbReference type="InterPro" id="IPR002502">
    <property type="entry name" value="Amidase_domain"/>
</dbReference>
<evidence type="ECO:0000259" key="13">
    <source>
        <dbReference type="SMART" id="SM00644"/>
    </source>
</evidence>
<dbReference type="InterPro" id="IPR051206">
    <property type="entry name" value="NAMLAA_amidase_2"/>
</dbReference>
<evidence type="ECO:0000256" key="6">
    <source>
        <dbReference type="ARBA" id="ARBA00022490"/>
    </source>
</evidence>
<comment type="similarity">
    <text evidence="4">Belongs to the N-acetylmuramoyl-L-alanine amidase 2 family.</text>
</comment>
<dbReference type="STRING" id="1921010.MMIC_P0580"/>
<evidence type="ECO:0000256" key="1">
    <source>
        <dbReference type="ARBA" id="ARBA00001561"/>
    </source>
</evidence>
<dbReference type="PANTHER" id="PTHR30417:SF4">
    <property type="entry name" value="1,6-ANHYDRO-N-ACETYLMURAMYL-L-ALANINE AMIDASE AMPD"/>
    <property type="match status" value="1"/>
</dbReference>
<evidence type="ECO:0000256" key="10">
    <source>
        <dbReference type="ARBA" id="ARBA00023316"/>
    </source>
</evidence>
<dbReference type="GO" id="GO:0005737">
    <property type="term" value="C:cytoplasm"/>
    <property type="evidence" value="ECO:0007669"/>
    <property type="project" value="UniProtKB-SubCell"/>
</dbReference>
<keyword evidence="7" id="KW-0479">Metal-binding</keyword>
<keyword evidence="6" id="KW-0963">Cytoplasm</keyword>
<evidence type="ECO:0000313" key="15">
    <source>
        <dbReference type="Proteomes" id="UP000231632"/>
    </source>
</evidence>
<dbReference type="Gene3D" id="3.40.80.10">
    <property type="entry name" value="Peptidoglycan recognition protein-like"/>
    <property type="match status" value="1"/>
</dbReference>
<comment type="caution">
    <text evidence="14">The sequence shown here is derived from an EMBL/GenBank/DDBJ whole genome shotgun (WGS) entry which is preliminary data.</text>
</comment>
<gene>
    <name evidence="14" type="ORF">MMIC_P0580</name>
</gene>
<dbReference type="EMBL" id="BDFD01000003">
    <property type="protein sequence ID" value="GAV19631.1"/>
    <property type="molecule type" value="Genomic_DNA"/>
</dbReference>
<dbReference type="AlphaFoldDB" id="A0A1L8CL49"/>
<dbReference type="GO" id="GO:0009253">
    <property type="term" value="P:peptidoglycan catabolic process"/>
    <property type="evidence" value="ECO:0007669"/>
    <property type="project" value="InterPro"/>
</dbReference>
<dbReference type="NCBIfam" id="NF008758">
    <property type="entry name" value="PRK11789.1"/>
    <property type="match status" value="1"/>
</dbReference>
<evidence type="ECO:0000256" key="3">
    <source>
        <dbReference type="ARBA" id="ARBA00004496"/>
    </source>
</evidence>
<evidence type="ECO:0000256" key="8">
    <source>
        <dbReference type="ARBA" id="ARBA00022801"/>
    </source>
</evidence>
<evidence type="ECO:0000256" key="4">
    <source>
        <dbReference type="ARBA" id="ARBA00007553"/>
    </source>
</evidence>
<proteinExistence type="inferred from homology"/>
<comment type="catalytic activity">
    <reaction evidence="1">
        <text>Hydrolyzes the link between N-acetylmuramoyl residues and L-amino acid residues in certain cell-wall glycopeptides.</text>
        <dbReference type="EC" id="3.5.1.28"/>
    </reaction>
</comment>
<accession>A0A1L8CL49</accession>
<evidence type="ECO:0000256" key="2">
    <source>
        <dbReference type="ARBA" id="ARBA00001947"/>
    </source>
</evidence>
<dbReference type="GO" id="GO:0009254">
    <property type="term" value="P:peptidoglycan turnover"/>
    <property type="evidence" value="ECO:0007669"/>
    <property type="project" value="TreeGrafter"/>
</dbReference>
<comment type="cofactor">
    <cofactor evidence="2">
        <name>Zn(2+)</name>
        <dbReference type="ChEBI" id="CHEBI:29105"/>
    </cofactor>
</comment>
<sequence>MFRHDIASDAYHDKPMRQLISPHQNERPAGTEISLIVLHAISLPPGAFELDHICKLFMGSLDCAAHPDFETLQGLQVSAHFVVDRKGHITQFVACDQRAWHAGLSEWQGRSGCNDFAIGIEMIGDEQRPFTQAQYRETARLCRVLMQRYPSISSNQIVGHQDIAPGRKWDPGKQWQWNKFKRSLRRIRRLDLEVL</sequence>
<feature type="domain" description="N-acetylmuramoyl-L-alanine amidase" evidence="13">
    <location>
        <begin position="21"/>
        <end position="172"/>
    </location>
</feature>
<dbReference type="PANTHER" id="PTHR30417">
    <property type="entry name" value="N-ACETYLMURAMOYL-L-ALANINE AMIDASE AMID"/>
    <property type="match status" value="1"/>
</dbReference>
<evidence type="ECO:0000256" key="12">
    <source>
        <dbReference type="ARBA" id="ARBA00042615"/>
    </source>
</evidence>
<dbReference type="Proteomes" id="UP000231632">
    <property type="component" value="Unassembled WGS sequence"/>
</dbReference>
<keyword evidence="9" id="KW-0862">Zinc</keyword>
<dbReference type="GO" id="GO:0008745">
    <property type="term" value="F:N-acetylmuramoyl-L-alanine amidase activity"/>
    <property type="evidence" value="ECO:0007669"/>
    <property type="project" value="UniProtKB-EC"/>
</dbReference>
<dbReference type="InterPro" id="IPR036505">
    <property type="entry name" value="Amidase/PGRP_sf"/>
</dbReference>
<dbReference type="EC" id="3.5.1.28" evidence="5"/>
<keyword evidence="10" id="KW-0961">Cell wall biogenesis/degradation</keyword>
<evidence type="ECO:0000313" key="14">
    <source>
        <dbReference type="EMBL" id="GAV19631.1"/>
    </source>
</evidence>
<dbReference type="CDD" id="cd06583">
    <property type="entry name" value="PGRP"/>
    <property type="match status" value="1"/>
</dbReference>
<comment type="subcellular location">
    <subcellularLocation>
        <location evidence="3">Cytoplasm</location>
    </subcellularLocation>
</comment>
<keyword evidence="15" id="KW-1185">Reference proteome</keyword>
<evidence type="ECO:0000256" key="9">
    <source>
        <dbReference type="ARBA" id="ARBA00022833"/>
    </source>
</evidence>
<name>A0A1L8CL49_9PROT</name>
<protein>
    <recommendedName>
        <fullName evidence="11">1,6-anhydro-N-acetylmuramyl-L-alanine amidase AmpD</fullName>
        <ecNumber evidence="5">3.5.1.28</ecNumber>
    </recommendedName>
    <alternativeName>
        <fullName evidence="12">N-acetylmuramoyl-L-alanine amidase</fullName>
    </alternativeName>
</protein>
<dbReference type="GO" id="GO:0071555">
    <property type="term" value="P:cell wall organization"/>
    <property type="evidence" value="ECO:0007669"/>
    <property type="project" value="UniProtKB-KW"/>
</dbReference>
<reference evidence="14 15" key="1">
    <citation type="journal article" date="2017" name="Arch. Microbiol.">
        <title>Mariprofundus micogutta sp. nov., a novel iron-oxidizing zetaproteobacterium isolated from a deep-sea hydrothermal field at the Bayonnaise knoll of the Izu-Ogasawara arc, and a description of Mariprofundales ord. nov. and Zetaproteobacteria classis nov.</title>
        <authorList>
            <person name="Makita H."/>
            <person name="Tanaka E."/>
            <person name="Mitsunobu S."/>
            <person name="Miyazaki M."/>
            <person name="Nunoura T."/>
            <person name="Uematsu K."/>
            <person name="Takaki Y."/>
            <person name="Nishi S."/>
            <person name="Shimamura S."/>
            <person name="Takai K."/>
        </authorList>
    </citation>
    <scope>NUCLEOTIDE SEQUENCE [LARGE SCALE GENOMIC DNA]</scope>
    <source>
        <strain evidence="14 15">ET2</strain>
    </source>
</reference>
<evidence type="ECO:0000256" key="5">
    <source>
        <dbReference type="ARBA" id="ARBA00011901"/>
    </source>
</evidence>
<keyword evidence="8" id="KW-0378">Hydrolase</keyword>
<dbReference type="GO" id="GO:0046872">
    <property type="term" value="F:metal ion binding"/>
    <property type="evidence" value="ECO:0007669"/>
    <property type="project" value="UniProtKB-KW"/>
</dbReference>
<dbReference type="SUPFAM" id="SSF55846">
    <property type="entry name" value="N-acetylmuramoyl-L-alanine amidase-like"/>
    <property type="match status" value="1"/>
</dbReference>
<dbReference type="Pfam" id="PF01510">
    <property type="entry name" value="Amidase_2"/>
    <property type="match status" value="1"/>
</dbReference>
<evidence type="ECO:0000256" key="11">
    <source>
        <dbReference type="ARBA" id="ARBA00039257"/>
    </source>
</evidence>